<accession>A0ABX8AJS0</accession>
<dbReference type="PANTHER" id="PTHR43233:SF1">
    <property type="entry name" value="FAMILY N-ACETYLTRANSFERASE, PUTATIVE (AFU_ORTHOLOGUE AFUA_6G03350)-RELATED"/>
    <property type="match status" value="1"/>
</dbReference>
<dbReference type="SUPFAM" id="SSF55729">
    <property type="entry name" value="Acyl-CoA N-acyltransferases (Nat)"/>
    <property type="match status" value="1"/>
</dbReference>
<dbReference type="RefSeq" id="WP_075698673.1">
    <property type="nucleotide sequence ID" value="NZ_CP074126.1"/>
</dbReference>
<dbReference type="CDD" id="cd04301">
    <property type="entry name" value="NAT_SF"/>
    <property type="match status" value="1"/>
</dbReference>
<dbReference type="InterPro" id="IPR016181">
    <property type="entry name" value="Acyl_CoA_acyltransferase"/>
</dbReference>
<organism evidence="2 3">
    <name type="scientific">Pseudovibrio brasiliensis</name>
    <dbReference type="NCBI Taxonomy" id="1898042"/>
    <lineage>
        <taxon>Bacteria</taxon>
        <taxon>Pseudomonadati</taxon>
        <taxon>Pseudomonadota</taxon>
        <taxon>Alphaproteobacteria</taxon>
        <taxon>Hyphomicrobiales</taxon>
        <taxon>Stappiaceae</taxon>
        <taxon>Pseudovibrio</taxon>
    </lineage>
</organism>
<dbReference type="Gene3D" id="3.40.630.30">
    <property type="match status" value="1"/>
</dbReference>
<evidence type="ECO:0000259" key="1">
    <source>
        <dbReference type="PROSITE" id="PS51186"/>
    </source>
</evidence>
<evidence type="ECO:0000313" key="3">
    <source>
        <dbReference type="Proteomes" id="UP000680706"/>
    </source>
</evidence>
<dbReference type="EMBL" id="CP074126">
    <property type="protein sequence ID" value="QUS54823.1"/>
    <property type="molecule type" value="Genomic_DNA"/>
</dbReference>
<dbReference type="Proteomes" id="UP000680706">
    <property type="component" value="Chromosome"/>
</dbReference>
<dbReference type="Pfam" id="PF13508">
    <property type="entry name" value="Acetyltransf_7"/>
    <property type="match status" value="1"/>
</dbReference>
<feature type="domain" description="N-acetyltransferase" evidence="1">
    <location>
        <begin position="6"/>
        <end position="135"/>
    </location>
</feature>
<proteinExistence type="predicted"/>
<sequence>MITFSTDISRIDRELVYQFLSEETGRLKGQPPLALDVVLTKSLCFGGYLPGGEQVAFARAITDTITFAYLCDLFVVKDHRGEGISKLLMQAILAHPDLKNVQSIGLATPDAHELYSQFGFVRVDPSERLMIRFNKNS</sequence>
<name>A0ABX8AJS0_9HYPH</name>
<dbReference type="InterPro" id="IPR053144">
    <property type="entry name" value="Acetyltransferase_Butenolide"/>
</dbReference>
<evidence type="ECO:0000313" key="2">
    <source>
        <dbReference type="EMBL" id="QUS54823.1"/>
    </source>
</evidence>
<reference evidence="2 3" key="1">
    <citation type="journal article" date="2021" name="Angew. Chem. Int. Ed. Engl.">
        <title>A novel family of nonribosomal peptides modulate collective behavior in Pseudovibrio bacteria isolated from marine sponges.</title>
        <authorList>
            <person name="Ioca L.P."/>
            <person name="Dai Y."/>
            <person name="Kunakom S."/>
            <person name="Diaz-Espinosa J."/>
            <person name="Krunic A."/>
            <person name="Crnkovic C.M."/>
            <person name="Orjala J."/>
            <person name="Sanchez L.M."/>
            <person name="Ferreira A.G."/>
            <person name="Berlinck R.G.S."/>
            <person name="Eustaquio A.S."/>
        </authorList>
    </citation>
    <scope>NUCLEOTIDE SEQUENCE [LARGE SCALE GENOMIC DNA]</scope>
    <source>
        <strain evidence="2 3">Ab134</strain>
    </source>
</reference>
<gene>
    <name evidence="2" type="ORF">KGB56_15770</name>
</gene>
<dbReference type="PANTHER" id="PTHR43233">
    <property type="entry name" value="FAMILY N-ACETYLTRANSFERASE, PUTATIVE (AFU_ORTHOLOGUE AFUA_6G03350)-RELATED"/>
    <property type="match status" value="1"/>
</dbReference>
<keyword evidence="3" id="KW-1185">Reference proteome</keyword>
<protein>
    <submittedName>
        <fullName evidence="2">GNAT family N-acetyltransferase</fullName>
    </submittedName>
</protein>
<dbReference type="PROSITE" id="PS51186">
    <property type="entry name" value="GNAT"/>
    <property type="match status" value="1"/>
</dbReference>
<dbReference type="InterPro" id="IPR000182">
    <property type="entry name" value="GNAT_dom"/>
</dbReference>